<dbReference type="EMBL" id="QROS01000013">
    <property type="protein sequence ID" value="RHL44180.1"/>
    <property type="molecule type" value="Genomic_DNA"/>
</dbReference>
<dbReference type="RefSeq" id="WP_118393347.1">
    <property type="nucleotide sequence ID" value="NZ_QROS01000013.1"/>
</dbReference>
<organism evidence="1 2">
    <name type="scientific">Blautia obeum</name>
    <dbReference type="NCBI Taxonomy" id="40520"/>
    <lineage>
        <taxon>Bacteria</taxon>
        <taxon>Bacillati</taxon>
        <taxon>Bacillota</taxon>
        <taxon>Clostridia</taxon>
        <taxon>Lachnospirales</taxon>
        <taxon>Lachnospiraceae</taxon>
        <taxon>Blautia</taxon>
    </lineage>
</organism>
<evidence type="ECO:0000313" key="1">
    <source>
        <dbReference type="EMBL" id="RHL44180.1"/>
    </source>
</evidence>
<protein>
    <submittedName>
        <fullName evidence="1">Uncharacterized protein</fullName>
    </submittedName>
</protein>
<proteinExistence type="predicted"/>
<accession>A0A415L6U7</accession>
<reference evidence="1 2" key="1">
    <citation type="submission" date="2018-08" db="EMBL/GenBank/DDBJ databases">
        <title>A genome reference for cultivated species of the human gut microbiota.</title>
        <authorList>
            <person name="Zou Y."/>
            <person name="Xue W."/>
            <person name="Luo G."/>
        </authorList>
    </citation>
    <scope>NUCLEOTIDE SEQUENCE [LARGE SCALE GENOMIC DNA]</scope>
    <source>
        <strain evidence="1 2">AF37-6AC</strain>
    </source>
</reference>
<gene>
    <name evidence="1" type="ORF">DW021_14255</name>
</gene>
<evidence type="ECO:0000313" key="2">
    <source>
        <dbReference type="Proteomes" id="UP000285897"/>
    </source>
</evidence>
<sequence length="383" mass="44225">MKCVYKIGLTGIDVATVSLQVTKENVEEILAVLRERKHDGDERIKNLSDTNGVVVIGSHRFICGYENKGHTPYANIEIHSALQDGNNLANMQIKDLLERYDVIADVLEREYGILLARKQKQTACFSRLELNITFATEHSFLTYFRYFKLLSYAILKKGGTVNLTATVDNLRKAYEYETIKCDRSTYGIRIYNKGREISKKLNCLPPTANLLRVEFLYKKAQTIRTDFGDISIVQYTDEMIKRAFLFRFARYMDKVNAYIHEKLLLAPDCIGSCDTVPNIIQRHCNNGIITDHAAILGEFAYYENYYGMPLLFDIRDLSSAVKRLYDNRGLTTGYTLEQHIRSFDYAIHNLEYGQSALVNQYTYAEEILYKMYHPCECEVVLDR</sequence>
<comment type="caution">
    <text evidence="1">The sequence shown here is derived from an EMBL/GenBank/DDBJ whole genome shotgun (WGS) entry which is preliminary data.</text>
</comment>
<dbReference type="AlphaFoldDB" id="A0A415L6U7"/>
<name>A0A415L6U7_9FIRM</name>
<dbReference type="Proteomes" id="UP000285897">
    <property type="component" value="Unassembled WGS sequence"/>
</dbReference>